<comment type="caution">
    <text evidence="1">The sequence shown here is derived from an EMBL/GenBank/DDBJ whole genome shotgun (WGS) entry which is preliminary data.</text>
</comment>
<organism evidence="1 2">
    <name type="scientific">Melastoma candidum</name>
    <dbReference type="NCBI Taxonomy" id="119954"/>
    <lineage>
        <taxon>Eukaryota</taxon>
        <taxon>Viridiplantae</taxon>
        <taxon>Streptophyta</taxon>
        <taxon>Embryophyta</taxon>
        <taxon>Tracheophyta</taxon>
        <taxon>Spermatophyta</taxon>
        <taxon>Magnoliopsida</taxon>
        <taxon>eudicotyledons</taxon>
        <taxon>Gunneridae</taxon>
        <taxon>Pentapetalae</taxon>
        <taxon>rosids</taxon>
        <taxon>malvids</taxon>
        <taxon>Myrtales</taxon>
        <taxon>Melastomataceae</taxon>
        <taxon>Melastomatoideae</taxon>
        <taxon>Melastomateae</taxon>
        <taxon>Melastoma</taxon>
    </lineage>
</organism>
<evidence type="ECO:0000313" key="2">
    <source>
        <dbReference type="Proteomes" id="UP001057402"/>
    </source>
</evidence>
<proteinExistence type="predicted"/>
<protein>
    <submittedName>
        <fullName evidence="1">Uncharacterized protein</fullName>
    </submittedName>
</protein>
<evidence type="ECO:0000313" key="1">
    <source>
        <dbReference type="EMBL" id="KAI4379029.1"/>
    </source>
</evidence>
<dbReference type="Proteomes" id="UP001057402">
    <property type="component" value="Chromosome 4"/>
</dbReference>
<name>A0ACB9RJJ5_9MYRT</name>
<accession>A0ACB9RJJ5</accession>
<dbReference type="EMBL" id="CM042883">
    <property type="protein sequence ID" value="KAI4379029.1"/>
    <property type="molecule type" value="Genomic_DNA"/>
</dbReference>
<keyword evidence="2" id="KW-1185">Reference proteome</keyword>
<gene>
    <name evidence="1" type="ORF">MLD38_016434</name>
</gene>
<reference evidence="2" key="1">
    <citation type="journal article" date="2023" name="Front. Plant Sci.">
        <title>Chromosomal-level genome assembly of Melastoma candidum provides insights into trichome evolution.</title>
        <authorList>
            <person name="Zhong Y."/>
            <person name="Wu W."/>
            <person name="Sun C."/>
            <person name="Zou P."/>
            <person name="Liu Y."/>
            <person name="Dai S."/>
            <person name="Zhou R."/>
        </authorList>
    </citation>
    <scope>NUCLEOTIDE SEQUENCE [LARGE SCALE GENOMIC DNA]</scope>
</reference>
<sequence length="116" mass="13958">MSATFERLRELDEKKQKIRRPRQSFSEFTQAVDSKRKELEQILAKIEEYRRVHEENEAGSNSPKSWRSRLQQQQYHHPTLNRDERPPEEQGFPHCKLVASWPDARFSGYPFCLWIV</sequence>